<evidence type="ECO:0000256" key="2">
    <source>
        <dbReference type="SAM" id="Phobius"/>
    </source>
</evidence>
<dbReference type="AlphaFoldDB" id="A0A2P8DSC9"/>
<evidence type="ECO:0000313" key="3">
    <source>
        <dbReference type="EMBL" id="PSL00123.1"/>
    </source>
</evidence>
<keyword evidence="4" id="KW-1185">Reference proteome</keyword>
<protein>
    <submittedName>
        <fullName evidence="3">Uncharacterized protein</fullName>
    </submittedName>
</protein>
<feature type="region of interest" description="Disordered" evidence="1">
    <location>
        <begin position="52"/>
        <end position="71"/>
    </location>
</feature>
<evidence type="ECO:0000313" key="4">
    <source>
        <dbReference type="Proteomes" id="UP000240542"/>
    </source>
</evidence>
<organism evidence="3 4">
    <name type="scientific">Murinocardiopsis flavida</name>
    <dbReference type="NCBI Taxonomy" id="645275"/>
    <lineage>
        <taxon>Bacteria</taxon>
        <taxon>Bacillati</taxon>
        <taxon>Actinomycetota</taxon>
        <taxon>Actinomycetes</taxon>
        <taxon>Streptosporangiales</taxon>
        <taxon>Nocardiopsidaceae</taxon>
        <taxon>Murinocardiopsis</taxon>
    </lineage>
</organism>
<proteinExistence type="predicted"/>
<keyword evidence="2" id="KW-0472">Membrane</keyword>
<dbReference type="RefSeq" id="WP_106581479.1">
    <property type="nucleotide sequence ID" value="NZ_PYGA01000002.1"/>
</dbReference>
<keyword evidence="2" id="KW-0812">Transmembrane</keyword>
<feature type="transmembrane region" description="Helical" evidence="2">
    <location>
        <begin position="75"/>
        <end position="94"/>
    </location>
</feature>
<sequence>MSTEPVHKDEVAVALQTGRELGPEYEDAVAASLAERLERTIDQRVRAEVAEQVAHAAARPDPAQTPAAQQGPSSAVGVTAFFSLLFAAPMSFALLERAGLPGLIVLWTGIILLNLVVAVAGRRRG</sequence>
<dbReference type="OrthoDB" id="3854538at2"/>
<keyword evidence="2" id="KW-1133">Transmembrane helix</keyword>
<dbReference type="EMBL" id="PYGA01000002">
    <property type="protein sequence ID" value="PSL00123.1"/>
    <property type="molecule type" value="Genomic_DNA"/>
</dbReference>
<gene>
    <name evidence="3" type="ORF">CLV63_102249</name>
</gene>
<feature type="transmembrane region" description="Helical" evidence="2">
    <location>
        <begin position="100"/>
        <end position="121"/>
    </location>
</feature>
<dbReference type="Proteomes" id="UP000240542">
    <property type="component" value="Unassembled WGS sequence"/>
</dbReference>
<reference evidence="3 4" key="1">
    <citation type="submission" date="2018-03" db="EMBL/GenBank/DDBJ databases">
        <title>Genomic Encyclopedia of Archaeal and Bacterial Type Strains, Phase II (KMG-II): from individual species to whole genera.</title>
        <authorList>
            <person name="Goeker M."/>
        </authorList>
    </citation>
    <scope>NUCLEOTIDE SEQUENCE [LARGE SCALE GENOMIC DNA]</scope>
    <source>
        <strain evidence="3 4">DSM 45312</strain>
    </source>
</reference>
<comment type="caution">
    <text evidence="3">The sequence shown here is derived from an EMBL/GenBank/DDBJ whole genome shotgun (WGS) entry which is preliminary data.</text>
</comment>
<evidence type="ECO:0000256" key="1">
    <source>
        <dbReference type="SAM" id="MobiDB-lite"/>
    </source>
</evidence>
<accession>A0A2P8DSC9</accession>
<name>A0A2P8DSC9_9ACTN</name>